<name>A0ABQ9EL01_TEGGR</name>
<protein>
    <submittedName>
        <fullName evidence="1">Uncharacterized protein</fullName>
    </submittedName>
</protein>
<organism evidence="1 2">
    <name type="scientific">Tegillarca granosa</name>
    <name type="common">Malaysian cockle</name>
    <name type="synonym">Anadara granosa</name>
    <dbReference type="NCBI Taxonomy" id="220873"/>
    <lineage>
        <taxon>Eukaryota</taxon>
        <taxon>Metazoa</taxon>
        <taxon>Spiralia</taxon>
        <taxon>Lophotrochozoa</taxon>
        <taxon>Mollusca</taxon>
        <taxon>Bivalvia</taxon>
        <taxon>Autobranchia</taxon>
        <taxon>Pteriomorphia</taxon>
        <taxon>Arcoida</taxon>
        <taxon>Arcoidea</taxon>
        <taxon>Arcidae</taxon>
        <taxon>Tegillarca</taxon>
    </lineage>
</organism>
<keyword evidence="2" id="KW-1185">Reference proteome</keyword>
<sequence>MKFDNVQDVDGDTVDARQYHGWHQQVNVVIGRQTQHQQQYNKQPAAFNVQPEPVSNPANARRWYKQAGKDLAAAQKFMEVAGEVDGYNWVCYKSHQVSNLKQNKTGVLSGKTFVFIIQGFGGSFKISNKKTVGQGMIKVTMGIY</sequence>
<comment type="caution">
    <text evidence="1">The sequence shown here is derived from an EMBL/GenBank/DDBJ whole genome shotgun (WGS) entry which is preliminary data.</text>
</comment>
<gene>
    <name evidence="1" type="ORF">KUTeg_017808</name>
</gene>
<dbReference type="Proteomes" id="UP001217089">
    <property type="component" value="Unassembled WGS sequence"/>
</dbReference>
<accession>A0ABQ9EL01</accession>
<dbReference type="Gene3D" id="1.20.120.330">
    <property type="entry name" value="Nucleotidyltransferases domain 2"/>
    <property type="match status" value="1"/>
</dbReference>
<evidence type="ECO:0000313" key="2">
    <source>
        <dbReference type="Proteomes" id="UP001217089"/>
    </source>
</evidence>
<dbReference type="EMBL" id="JARBDR010000903">
    <property type="protein sequence ID" value="KAJ8304225.1"/>
    <property type="molecule type" value="Genomic_DNA"/>
</dbReference>
<reference evidence="1 2" key="1">
    <citation type="submission" date="2022-12" db="EMBL/GenBank/DDBJ databases">
        <title>Chromosome-level genome of Tegillarca granosa.</title>
        <authorList>
            <person name="Kim J."/>
        </authorList>
    </citation>
    <scope>NUCLEOTIDE SEQUENCE [LARGE SCALE GENOMIC DNA]</scope>
    <source>
        <strain evidence="1">Teg-2019</strain>
        <tissue evidence="1">Adductor muscle</tissue>
    </source>
</reference>
<evidence type="ECO:0000313" key="1">
    <source>
        <dbReference type="EMBL" id="KAJ8304225.1"/>
    </source>
</evidence>
<proteinExistence type="predicted"/>